<accession>G2QM29</accession>
<protein>
    <submittedName>
        <fullName evidence="2">Uncharacterized protein</fullName>
    </submittedName>
</protein>
<organism evidence="2 3">
    <name type="scientific">Thermothelomyces thermophilus (strain ATCC 42464 / BCRC 31852 / DSM 1799)</name>
    <name type="common">Sporotrichum thermophile</name>
    <dbReference type="NCBI Taxonomy" id="573729"/>
    <lineage>
        <taxon>Eukaryota</taxon>
        <taxon>Fungi</taxon>
        <taxon>Dikarya</taxon>
        <taxon>Ascomycota</taxon>
        <taxon>Pezizomycotina</taxon>
        <taxon>Sordariomycetes</taxon>
        <taxon>Sordariomycetidae</taxon>
        <taxon>Sordariales</taxon>
        <taxon>Chaetomiaceae</taxon>
        <taxon>Thermothelomyces</taxon>
    </lineage>
</organism>
<dbReference type="AlphaFoldDB" id="G2QM29"/>
<dbReference type="EMBL" id="CP003007">
    <property type="protein sequence ID" value="AEO61009.1"/>
    <property type="molecule type" value="Genomic_DNA"/>
</dbReference>
<feature type="compositionally biased region" description="Polar residues" evidence="1">
    <location>
        <begin position="1"/>
        <end position="13"/>
    </location>
</feature>
<feature type="compositionally biased region" description="Polar residues" evidence="1">
    <location>
        <begin position="42"/>
        <end position="59"/>
    </location>
</feature>
<dbReference type="VEuPathDB" id="FungiDB:MYCTH_2316343"/>
<dbReference type="RefSeq" id="XP_003666254.1">
    <property type="nucleotide sequence ID" value="XM_003666206.1"/>
</dbReference>
<feature type="region of interest" description="Disordered" evidence="1">
    <location>
        <begin position="1"/>
        <end position="60"/>
    </location>
</feature>
<feature type="non-terminal residue" evidence="2">
    <location>
        <position position="1"/>
    </location>
</feature>
<reference evidence="2 3" key="1">
    <citation type="journal article" date="2011" name="Nat. Biotechnol.">
        <title>Comparative genomic analysis of the thermophilic biomass-degrading fungi Myceliophthora thermophila and Thielavia terrestris.</title>
        <authorList>
            <person name="Berka R.M."/>
            <person name="Grigoriev I.V."/>
            <person name="Otillar R."/>
            <person name="Salamov A."/>
            <person name="Grimwood J."/>
            <person name="Reid I."/>
            <person name="Ishmael N."/>
            <person name="John T."/>
            <person name="Darmond C."/>
            <person name="Moisan M.-C."/>
            <person name="Henrissat B."/>
            <person name="Coutinho P.M."/>
            <person name="Lombard V."/>
            <person name="Natvig D.O."/>
            <person name="Lindquist E."/>
            <person name="Schmutz J."/>
            <person name="Lucas S."/>
            <person name="Harris P."/>
            <person name="Powlowski J."/>
            <person name="Bellemare A."/>
            <person name="Taylor D."/>
            <person name="Butler G."/>
            <person name="de Vries R.P."/>
            <person name="Allijn I.E."/>
            <person name="van den Brink J."/>
            <person name="Ushinsky S."/>
            <person name="Storms R."/>
            <person name="Powell A.J."/>
            <person name="Paulsen I.T."/>
            <person name="Elbourne L.D.H."/>
            <person name="Baker S.E."/>
            <person name="Magnuson J."/>
            <person name="LaBoissiere S."/>
            <person name="Clutterbuck A.J."/>
            <person name="Martinez D."/>
            <person name="Wogulis M."/>
            <person name="de Leon A.L."/>
            <person name="Rey M.W."/>
            <person name="Tsang A."/>
        </authorList>
    </citation>
    <scope>NUCLEOTIDE SEQUENCE [LARGE SCALE GENOMIC DNA]</scope>
    <source>
        <strain evidence="3">ATCC 42464 / BCRC 31852 / DSM 1799</strain>
    </source>
</reference>
<evidence type="ECO:0000256" key="1">
    <source>
        <dbReference type="SAM" id="MobiDB-lite"/>
    </source>
</evidence>
<dbReference type="KEGG" id="mtm:MYCTH_2316343"/>
<name>G2QM29_THET4</name>
<proteinExistence type="predicted"/>
<evidence type="ECO:0000313" key="2">
    <source>
        <dbReference type="EMBL" id="AEO61009.1"/>
    </source>
</evidence>
<evidence type="ECO:0000313" key="3">
    <source>
        <dbReference type="Proteomes" id="UP000007322"/>
    </source>
</evidence>
<keyword evidence="3" id="KW-1185">Reference proteome</keyword>
<gene>
    <name evidence="2" type="ORF">MYCTH_2316343</name>
</gene>
<dbReference type="Proteomes" id="UP000007322">
    <property type="component" value="Chromosome 6"/>
</dbReference>
<dbReference type="HOGENOM" id="CLU_1860101_0_0_1"/>
<dbReference type="GeneID" id="11514469"/>
<sequence length="138" mass="15136">PGQTLTSQLGSTESRGRHPGAVGPSAGQCSNVPPDQPVSAPRPSQLSGTSVQPLDNADTTHPIEGFSELIRYTVLSTYSSERLVEKIQHINGNIRFEHRSDWYRTSWIGGLFRIAMTKKTAEENAAISETFFRDCESS</sequence>
<dbReference type="InParanoid" id="G2QM29"/>